<keyword evidence="2" id="KW-0862">Zinc</keyword>
<evidence type="ECO:0000256" key="2">
    <source>
        <dbReference type="RuleBase" id="RU367073"/>
    </source>
</evidence>
<feature type="compositionally biased region" description="Basic and acidic residues" evidence="3">
    <location>
        <begin position="327"/>
        <end position="349"/>
    </location>
</feature>
<feature type="domain" description="Lunapark zinc ribbon" evidence="4">
    <location>
        <begin position="219"/>
        <end position="268"/>
    </location>
</feature>
<feature type="region of interest" description="Disordered" evidence="3">
    <location>
        <begin position="135"/>
        <end position="188"/>
    </location>
</feature>
<organism evidence="5 6">
    <name type="scientific">Caenorhabditis tropicalis</name>
    <dbReference type="NCBI Taxonomy" id="1561998"/>
    <lineage>
        <taxon>Eukaryota</taxon>
        <taxon>Metazoa</taxon>
        <taxon>Ecdysozoa</taxon>
        <taxon>Nematoda</taxon>
        <taxon>Chromadorea</taxon>
        <taxon>Rhabditida</taxon>
        <taxon>Rhabditina</taxon>
        <taxon>Rhabditomorpha</taxon>
        <taxon>Rhabditoidea</taxon>
        <taxon>Rhabditidae</taxon>
        <taxon>Peloderinae</taxon>
        <taxon>Caenorhabditis</taxon>
    </lineage>
</organism>
<evidence type="ECO:0000256" key="3">
    <source>
        <dbReference type="SAM" id="MobiDB-lite"/>
    </source>
</evidence>
<dbReference type="WBParaSite" id="Csp11.Scaffold622.g6271.t1">
    <property type="protein sequence ID" value="Csp11.Scaffold622.g6271.t1"/>
    <property type="gene ID" value="Csp11.Scaffold622.g6271"/>
</dbReference>
<dbReference type="STRING" id="1561998.A0A1I7TII2"/>
<protein>
    <recommendedName>
        <fullName evidence="2">Endoplasmic reticulum junction formation protein lunapark</fullName>
    </recommendedName>
</protein>
<feature type="compositionally biased region" description="Polar residues" evidence="3">
    <location>
        <begin position="304"/>
        <end position="326"/>
    </location>
</feature>
<keyword evidence="2" id="KW-0472">Membrane</keyword>
<dbReference type="eggNOG" id="KOG2846">
    <property type="taxonomic scope" value="Eukaryota"/>
</dbReference>
<dbReference type="GO" id="GO:0008270">
    <property type="term" value="F:zinc ion binding"/>
    <property type="evidence" value="ECO:0007669"/>
    <property type="project" value="UniProtKB-KW"/>
</dbReference>
<evidence type="ECO:0000256" key="1">
    <source>
        <dbReference type="ARBA" id="ARBA00009940"/>
    </source>
</evidence>
<dbReference type="PANTHER" id="PTHR22166:SF12">
    <property type="entry name" value="ENDOPLASMIC RETICULUM JUNCTION FORMATION PROTEIN LUNAPARK"/>
    <property type="match status" value="1"/>
</dbReference>
<proteinExistence type="inferred from homology"/>
<comment type="subcellular location">
    <subcellularLocation>
        <location evidence="2">Endoplasmic reticulum membrane</location>
        <topology evidence="2">Multi-pass membrane protein</topology>
    </subcellularLocation>
</comment>
<name>A0A1I7TII2_9PELO</name>
<evidence type="ECO:0000313" key="5">
    <source>
        <dbReference type="Proteomes" id="UP000095282"/>
    </source>
</evidence>
<comment type="domain">
    <text evidence="2">The C4-type zinc finger motif is necessary both for its ER three-way tubular junction localization and formation.</text>
</comment>
<dbReference type="PANTHER" id="PTHR22166">
    <property type="entry name" value="ENDOPLASMIC RETICULUM JUNCTION FORMATION PROTEIN LUNAPARK"/>
    <property type="match status" value="1"/>
</dbReference>
<dbReference type="AlphaFoldDB" id="A0A1I7TII2"/>
<comment type="similarity">
    <text evidence="1 2">Belongs to the lunapark family.</text>
</comment>
<keyword evidence="2" id="KW-0863">Zinc-finger</keyword>
<keyword evidence="2" id="KW-0479">Metal-binding</keyword>
<feature type="transmembrane region" description="Helical" evidence="2">
    <location>
        <begin position="68"/>
        <end position="89"/>
    </location>
</feature>
<evidence type="ECO:0000313" key="6">
    <source>
        <dbReference type="WBParaSite" id="Csp11.Scaffold622.g6271.t1"/>
    </source>
</evidence>
<dbReference type="Proteomes" id="UP000095282">
    <property type="component" value="Unplaced"/>
</dbReference>
<dbReference type="InterPro" id="IPR019273">
    <property type="entry name" value="Lunapark_Znf"/>
</dbReference>
<dbReference type="GO" id="GO:0071788">
    <property type="term" value="P:endoplasmic reticulum tubular network maintenance"/>
    <property type="evidence" value="ECO:0007669"/>
    <property type="project" value="UniProtKB-UniRule"/>
</dbReference>
<comment type="function">
    <text evidence="2">Plays a role in determining ER morphology.</text>
</comment>
<evidence type="ECO:0000259" key="4">
    <source>
        <dbReference type="Pfam" id="PF10058"/>
    </source>
</evidence>
<keyword evidence="2" id="KW-0812">Transmembrane</keyword>
<feature type="transmembrane region" description="Helical" evidence="2">
    <location>
        <begin position="41"/>
        <end position="62"/>
    </location>
</feature>
<keyword evidence="5" id="KW-1185">Reference proteome</keyword>
<dbReference type="InterPro" id="IPR040115">
    <property type="entry name" value="Lnp"/>
</dbReference>
<sequence length="349" mass="38752">MGNLFSRNKSPATELERVALTIEDLKKRLQTISSSNSNTLYYYYMSIIVALSIAMAHTWLRFEEPTKSYVACALIFGAAVIVLAGRYIINGFFSWRTNRTTQKLENAISQKTTLLDLVKETLKFKEAKEILDRYEKTEQENNTNEKTALITHPPSPQKKPSADVSALGTPKNEQKKVETPVAQQPRPGTAMNQMGMTPYHQRNPNAVPVRPFLRQTTALDKLLDYFMSDGPNCRNALICSICHTHNGMSVPAEYPYISFRCFECGHFNPAKKMGPQFPLTRPPIGPKGIQHNGRAGPSAPAPQGSDSETNESQKPSTTLTPTASQHGSEKGSDSEVEKKTDAKEVAEQT</sequence>
<dbReference type="GO" id="GO:0098826">
    <property type="term" value="C:endoplasmic reticulum tubular network membrane"/>
    <property type="evidence" value="ECO:0007669"/>
    <property type="project" value="UniProtKB-UniRule"/>
</dbReference>
<keyword evidence="2" id="KW-1133">Transmembrane helix</keyword>
<keyword evidence="2" id="KW-0256">Endoplasmic reticulum</keyword>
<feature type="region of interest" description="Disordered" evidence="3">
    <location>
        <begin position="275"/>
        <end position="349"/>
    </location>
</feature>
<reference evidence="6" key="1">
    <citation type="submission" date="2016-11" db="UniProtKB">
        <authorList>
            <consortium name="WormBaseParasite"/>
        </authorList>
    </citation>
    <scope>IDENTIFICATION</scope>
</reference>
<accession>A0A1I7TII2</accession>
<dbReference type="Pfam" id="PF10058">
    <property type="entry name" value="Zn_ribbon_10"/>
    <property type="match status" value="1"/>
</dbReference>
<dbReference type="GO" id="GO:1903373">
    <property type="term" value="P:positive regulation of endoplasmic reticulum tubular network organization"/>
    <property type="evidence" value="ECO:0007669"/>
    <property type="project" value="UniProtKB-UniRule"/>
</dbReference>